<reference evidence="3" key="1">
    <citation type="journal article" date="2019" name="Int. J. Syst. Evol. Microbiol.">
        <title>The Global Catalogue of Microorganisms (GCM) 10K type strain sequencing project: providing services to taxonomists for standard genome sequencing and annotation.</title>
        <authorList>
            <consortium name="The Broad Institute Genomics Platform"/>
            <consortium name="The Broad Institute Genome Sequencing Center for Infectious Disease"/>
            <person name="Wu L."/>
            <person name="Ma J."/>
        </authorList>
    </citation>
    <scope>NUCLEOTIDE SEQUENCE [LARGE SCALE GENOMIC DNA]</scope>
    <source>
        <strain evidence="3">CCUG 60023</strain>
    </source>
</reference>
<dbReference type="RefSeq" id="WP_377211409.1">
    <property type="nucleotide sequence ID" value="NZ_JBHTJV010000003.1"/>
</dbReference>
<dbReference type="InterPro" id="IPR011049">
    <property type="entry name" value="Serralysin-like_metalloprot_C"/>
</dbReference>
<protein>
    <submittedName>
        <fullName evidence="2">Calcium-binding protein</fullName>
    </submittedName>
</protein>
<accession>A0ABW3FBI6</accession>
<evidence type="ECO:0000256" key="1">
    <source>
        <dbReference type="SAM" id="MobiDB-lite"/>
    </source>
</evidence>
<evidence type="ECO:0000313" key="3">
    <source>
        <dbReference type="Proteomes" id="UP001597101"/>
    </source>
</evidence>
<dbReference type="SUPFAM" id="SSF51120">
    <property type="entry name" value="beta-Roll"/>
    <property type="match status" value="3"/>
</dbReference>
<name>A0ABW3FBI6_9HYPH</name>
<dbReference type="Pfam" id="PF00353">
    <property type="entry name" value="HemolysinCabind"/>
    <property type="match status" value="6"/>
</dbReference>
<dbReference type="Gene3D" id="2.150.10.10">
    <property type="entry name" value="Serralysin-like metalloprotease, C-terminal"/>
    <property type="match status" value="2"/>
</dbReference>
<gene>
    <name evidence="2" type="ORF">ACFQ14_03930</name>
</gene>
<dbReference type="InterPro" id="IPR001343">
    <property type="entry name" value="Hemolysn_Ca-bd"/>
</dbReference>
<dbReference type="PROSITE" id="PS00330">
    <property type="entry name" value="HEMOLYSIN_CALCIUM"/>
    <property type="match status" value="2"/>
</dbReference>
<proteinExistence type="predicted"/>
<dbReference type="PRINTS" id="PR00313">
    <property type="entry name" value="CABNDNGRPT"/>
</dbReference>
<organism evidence="2 3">
    <name type="scientific">Pseudahrensia aquimaris</name>
    <dbReference type="NCBI Taxonomy" id="744461"/>
    <lineage>
        <taxon>Bacteria</taxon>
        <taxon>Pseudomonadati</taxon>
        <taxon>Pseudomonadota</taxon>
        <taxon>Alphaproteobacteria</taxon>
        <taxon>Hyphomicrobiales</taxon>
        <taxon>Ahrensiaceae</taxon>
        <taxon>Pseudahrensia</taxon>
    </lineage>
</organism>
<sequence>MAITLNTSVNLLGPEFTATGITSGFQFKGDVIGLESGGFAVAYYTSGGPVRITEWDVDANGLSTQSYDLLMSNSSPTFNGPPTIAEIDGGIMTIAYDQTADITRGFVNFGNGGFFTIFDVIAGQAELVNVTALGDNALISYGKSSGGLTSAFFQVRNNSGDIIVPETFVALGELSVTAVLSNGRFVVIYKDDGGLTTQVQGNVYAQVYEPNGTISSGGLPLFGPTNGTIDFLDAVGGLPGDRFAVVWDDGLTLLLGIYDQNGNLFASARVDSPNNMRDEDLPRVTLIEDKYLAVSWTEEFAAGDEDIKTKVFGLDGTSIDPERLLEGTVNVLEYDTSISSIGDGKFVTTYFDDAIGGGDIRAELQQIVRTYTGDGADDDFSSISGLDDNVTDIMVGNGGADILAGFGGRDELYGGAGLDRLSVRPQDIRPGEVYDGGGDTDQLIMGSDLGFSVFDFGGSIINDIELFSFQLNSSNAFTAIARFELDDFNTSGPQSFAAFNTIGTVPASVDFQIEIDLRGASSADLSQFQFQNVGDATDSVVISNIGTNGFVTGTTINDVIELGDSGGGASGGQGDDRLVGGMGTNNLNGGIGIDTMIGMDGDDVYSVGDSADVVIEQENEGTDIVFSVASSYFLADNVENGSYISSALGATLGGNELANTLNGNGRENTLIGLGGKDTLVSFGEGNTLDGGEGDDTYSIRSANNTFIESVGGGYDIINASGVASFTLPDNFERLNFTDTINHVAKGNALDNRFAGNAGNDRFLIDEGGADTFSGGSGIDVFDARASDTGVRIYLNDQTNNTGAAAGDLFASIEIFAGSNSSTSFDVMRGGDGRSRFQGGNGDDVLTGGNNIDFLRGDNGDDILNGGNQRDTLNGGRGNDTLRGGNDRDQFNFVQEDFGQDTITDYQDGLDYFKIFSTIATDLSDFTITGNGTSTVRLTLNSDTSNFIDVNGINGTDVTLTASDFQFY</sequence>
<dbReference type="InterPro" id="IPR018511">
    <property type="entry name" value="Hemolysin-typ_Ca-bd_CS"/>
</dbReference>
<feature type="region of interest" description="Disordered" evidence="1">
    <location>
        <begin position="866"/>
        <end position="885"/>
    </location>
</feature>
<evidence type="ECO:0000313" key="2">
    <source>
        <dbReference type="EMBL" id="MFD0915550.1"/>
    </source>
</evidence>
<keyword evidence="3" id="KW-1185">Reference proteome</keyword>
<comment type="caution">
    <text evidence="2">The sequence shown here is derived from an EMBL/GenBank/DDBJ whole genome shotgun (WGS) entry which is preliminary data.</text>
</comment>
<dbReference type="Proteomes" id="UP001597101">
    <property type="component" value="Unassembled WGS sequence"/>
</dbReference>
<dbReference type="EMBL" id="JBHTJV010000003">
    <property type="protein sequence ID" value="MFD0915550.1"/>
    <property type="molecule type" value="Genomic_DNA"/>
</dbReference>